<dbReference type="Proteomes" id="UP001530315">
    <property type="component" value="Unassembled WGS sequence"/>
</dbReference>
<dbReference type="SUPFAM" id="SSF50630">
    <property type="entry name" value="Acid proteases"/>
    <property type="match status" value="1"/>
</dbReference>
<evidence type="ECO:0000259" key="3">
    <source>
        <dbReference type="PROSITE" id="PS50175"/>
    </source>
</evidence>
<dbReference type="InterPro" id="IPR021109">
    <property type="entry name" value="Peptidase_aspartic_dom_sf"/>
</dbReference>
<feature type="domain" description="Peptidase A2" evidence="3">
    <location>
        <begin position="76"/>
        <end position="115"/>
    </location>
</feature>
<dbReference type="GO" id="GO:0016787">
    <property type="term" value="F:hydrolase activity"/>
    <property type="evidence" value="ECO:0007669"/>
    <property type="project" value="UniProtKB-KW"/>
</dbReference>
<name>A0ABD3MLA0_9STRA</name>
<accession>A0ABD3MLA0</accession>
<protein>
    <recommendedName>
        <fullName evidence="3">Peptidase A2 domain-containing protein</fullName>
    </recommendedName>
</protein>
<evidence type="ECO:0000313" key="5">
    <source>
        <dbReference type="Proteomes" id="UP001530315"/>
    </source>
</evidence>
<proteinExistence type="predicted"/>
<gene>
    <name evidence="4" type="ORF">ACHAW5_009042</name>
</gene>
<feature type="region of interest" description="Disordered" evidence="2">
    <location>
        <begin position="91"/>
        <end position="132"/>
    </location>
</feature>
<evidence type="ECO:0000313" key="4">
    <source>
        <dbReference type="EMBL" id="KAL3764824.1"/>
    </source>
</evidence>
<feature type="region of interest" description="Disordered" evidence="2">
    <location>
        <begin position="1"/>
        <end position="75"/>
    </location>
</feature>
<comment type="caution">
    <text evidence="4">The sequence shown here is derived from an EMBL/GenBank/DDBJ whole genome shotgun (WGS) entry which is preliminary data.</text>
</comment>
<dbReference type="AlphaFoldDB" id="A0ABD3MLA0"/>
<evidence type="ECO:0000256" key="2">
    <source>
        <dbReference type="SAM" id="MobiDB-lite"/>
    </source>
</evidence>
<feature type="compositionally biased region" description="Acidic residues" evidence="2">
    <location>
        <begin position="16"/>
        <end position="26"/>
    </location>
</feature>
<reference evidence="4 5" key="1">
    <citation type="submission" date="2024-10" db="EMBL/GenBank/DDBJ databases">
        <title>Updated reference genomes for cyclostephanoid diatoms.</title>
        <authorList>
            <person name="Roberts W.R."/>
            <person name="Alverson A.J."/>
        </authorList>
    </citation>
    <scope>NUCLEOTIDE SEQUENCE [LARGE SCALE GENOMIC DNA]</scope>
    <source>
        <strain evidence="4 5">AJA276-08</strain>
    </source>
</reference>
<dbReference type="InterPro" id="IPR001995">
    <property type="entry name" value="Peptidase_A2_cat"/>
</dbReference>
<evidence type="ECO:0000256" key="1">
    <source>
        <dbReference type="ARBA" id="ARBA00022801"/>
    </source>
</evidence>
<keyword evidence="1" id="KW-0378">Hydrolase</keyword>
<sequence length="132" mass="14099">MIDRVATLSEGGFPEELVEDEGEDESSIIKPLPGTVRVPVQHRHQPGEAAHATSSDRQSHNHVHHPHQHHSKKTPVSAYVDTGAQVTVISVASRRGGDIPPHRTQVRRSSHGGSGTAGSWDAYPHGTSTSSG</sequence>
<dbReference type="PROSITE" id="PS50175">
    <property type="entry name" value="ASP_PROT_RETROV"/>
    <property type="match status" value="1"/>
</dbReference>
<dbReference type="EMBL" id="JALLAZ020001764">
    <property type="protein sequence ID" value="KAL3764824.1"/>
    <property type="molecule type" value="Genomic_DNA"/>
</dbReference>
<keyword evidence="5" id="KW-1185">Reference proteome</keyword>
<feature type="compositionally biased region" description="Basic residues" evidence="2">
    <location>
        <begin position="60"/>
        <end position="73"/>
    </location>
</feature>
<organism evidence="4 5">
    <name type="scientific">Stephanodiscus triporus</name>
    <dbReference type="NCBI Taxonomy" id="2934178"/>
    <lineage>
        <taxon>Eukaryota</taxon>
        <taxon>Sar</taxon>
        <taxon>Stramenopiles</taxon>
        <taxon>Ochrophyta</taxon>
        <taxon>Bacillariophyta</taxon>
        <taxon>Coscinodiscophyceae</taxon>
        <taxon>Thalassiosirophycidae</taxon>
        <taxon>Stephanodiscales</taxon>
        <taxon>Stephanodiscaceae</taxon>
        <taxon>Stephanodiscus</taxon>
    </lineage>
</organism>